<evidence type="ECO:0000313" key="3">
    <source>
        <dbReference type="Proteomes" id="UP000033054"/>
    </source>
</evidence>
<dbReference type="GO" id="GO:0008171">
    <property type="term" value="F:O-methyltransferase activity"/>
    <property type="evidence" value="ECO:0007669"/>
    <property type="project" value="TreeGrafter"/>
</dbReference>
<dbReference type="Gene3D" id="3.40.50.150">
    <property type="entry name" value="Vaccinia Virus protein VP39"/>
    <property type="match status" value="1"/>
</dbReference>
<dbReference type="AlphaFoldDB" id="A0A0E4A019"/>
<dbReference type="KEGG" id="srd:SD10_26220"/>
<reference evidence="2 3" key="1">
    <citation type="journal article" date="2014" name="Curr. Microbiol.">
        <title>Spirosoma radiotolerans sp. nov., a gamma-radiation-resistant bacterium isolated from gamma ray-irradiated soil.</title>
        <authorList>
            <person name="Lee J.J."/>
            <person name="Srinivasan S."/>
            <person name="Lim S."/>
            <person name="Joe M."/>
            <person name="Im S."/>
            <person name="Bae S.I."/>
            <person name="Park K.R."/>
            <person name="Han J.H."/>
            <person name="Park S.H."/>
            <person name="Joo B.M."/>
            <person name="Park S.J."/>
            <person name="Kim M.K."/>
        </authorList>
    </citation>
    <scope>NUCLEOTIDE SEQUENCE [LARGE SCALE GENOMIC DNA]</scope>
    <source>
        <strain evidence="2 3">DG5A</strain>
    </source>
</reference>
<name>A0A0E4A019_9BACT</name>
<dbReference type="Pfam" id="PF05050">
    <property type="entry name" value="Methyltransf_21"/>
    <property type="match status" value="1"/>
</dbReference>
<organism evidence="2 3">
    <name type="scientific">Spirosoma radiotolerans</name>
    <dbReference type="NCBI Taxonomy" id="1379870"/>
    <lineage>
        <taxon>Bacteria</taxon>
        <taxon>Pseudomonadati</taxon>
        <taxon>Bacteroidota</taxon>
        <taxon>Cytophagia</taxon>
        <taxon>Cytophagales</taxon>
        <taxon>Cytophagaceae</taxon>
        <taxon>Spirosoma</taxon>
    </lineage>
</organism>
<dbReference type="PATRIC" id="fig|1379870.5.peg.5665"/>
<dbReference type="OrthoDB" id="9812600at2"/>
<dbReference type="PANTHER" id="PTHR36973:SF4">
    <property type="entry name" value="NODULATION PROTEIN"/>
    <property type="match status" value="1"/>
</dbReference>
<evidence type="ECO:0000259" key="1">
    <source>
        <dbReference type="Pfam" id="PF05050"/>
    </source>
</evidence>
<dbReference type="InterPro" id="IPR053188">
    <property type="entry name" value="FkbM_Methyltransferase"/>
</dbReference>
<sequence>MKRFLQWLLAPIRITLLQPVYEKLYLFTIYAMNYGGGSFTDDSGERHVVRHVAQKTAGQPGPAMIFDVGANVGTYARMLLNEFGDKAIIHCFEPSQVTHQTLIANIPEPNVKKHNIGLSHEAGELALYTDAEQSGMTSVYKRDLQHINVSFAQHEVATFNTVDGFSENQNIQQIDLLKIDVEGHELAVLKGAQRMIKEQRIRFIQFEFGGTSIDSRTYFRDFWNLLSPTYTLYRIVGNGLRRIDAYSEFLEIFVTVNFLAERK</sequence>
<feature type="domain" description="Methyltransferase FkbM" evidence="1">
    <location>
        <begin position="67"/>
        <end position="225"/>
    </location>
</feature>
<dbReference type="InterPro" id="IPR029063">
    <property type="entry name" value="SAM-dependent_MTases_sf"/>
</dbReference>
<keyword evidence="3" id="KW-1185">Reference proteome</keyword>
<dbReference type="Proteomes" id="UP000033054">
    <property type="component" value="Chromosome"/>
</dbReference>
<proteinExistence type="predicted"/>
<dbReference type="PANTHER" id="PTHR36973">
    <property type="entry name" value="SLL1456 PROTEIN-RELATED"/>
    <property type="match status" value="1"/>
</dbReference>
<dbReference type="RefSeq" id="WP_046578118.1">
    <property type="nucleotide sequence ID" value="NZ_CP010429.1"/>
</dbReference>
<dbReference type="InterPro" id="IPR006342">
    <property type="entry name" value="FkbM_mtfrase"/>
</dbReference>
<dbReference type="EMBL" id="CP010429">
    <property type="protein sequence ID" value="AKD57879.1"/>
    <property type="molecule type" value="Genomic_DNA"/>
</dbReference>
<dbReference type="SUPFAM" id="SSF53335">
    <property type="entry name" value="S-adenosyl-L-methionine-dependent methyltransferases"/>
    <property type="match status" value="1"/>
</dbReference>
<evidence type="ECO:0000313" key="2">
    <source>
        <dbReference type="EMBL" id="AKD57879.1"/>
    </source>
</evidence>
<dbReference type="HOGENOM" id="CLU_068034_0_0_10"/>
<protein>
    <recommendedName>
        <fullName evidence="1">Methyltransferase FkbM domain-containing protein</fullName>
    </recommendedName>
</protein>
<dbReference type="NCBIfam" id="TIGR01444">
    <property type="entry name" value="fkbM_fam"/>
    <property type="match status" value="1"/>
</dbReference>
<gene>
    <name evidence="2" type="ORF">SD10_26220</name>
</gene>
<accession>A0A0E4A019</accession>
<dbReference type="STRING" id="1379870.SD10_26220"/>